<sequence length="156" mass="16576">MLFYTLFALASVVAALPLETPIAPVPLAAPMAPVPAACLGFRLTSPTKTDQTWTYGQCYTADWDLGASQVTMISSVNLVDSKTGQVVATNIMNIPGDKGSTGHFPLLLGDFDAHEGLYFFQVIGETGVADKTCTLSSVDFYVQIDAHSPLETKCPA</sequence>
<evidence type="ECO:0000256" key="1">
    <source>
        <dbReference type="SAM" id="SignalP"/>
    </source>
</evidence>
<organism evidence="2">
    <name type="scientific">Absidia glauca</name>
    <name type="common">Pin mould</name>
    <dbReference type="NCBI Taxonomy" id="4829"/>
    <lineage>
        <taxon>Eukaryota</taxon>
        <taxon>Fungi</taxon>
        <taxon>Fungi incertae sedis</taxon>
        <taxon>Mucoromycota</taxon>
        <taxon>Mucoromycotina</taxon>
        <taxon>Mucoromycetes</taxon>
        <taxon>Mucorales</taxon>
        <taxon>Cunninghamellaceae</taxon>
        <taxon>Absidia</taxon>
    </lineage>
</organism>
<proteinExistence type="predicted"/>
<feature type="chain" id="PRO_5012429977" evidence="1">
    <location>
        <begin position="16"/>
        <end position="156"/>
    </location>
</feature>
<dbReference type="AlphaFoldDB" id="A0A163J8B7"/>
<evidence type="ECO:0000313" key="2">
    <source>
        <dbReference type="EMBL" id="SAL97744.1"/>
    </source>
</evidence>
<keyword evidence="3" id="KW-1185">Reference proteome</keyword>
<feature type="signal peptide" evidence="1">
    <location>
        <begin position="1"/>
        <end position="15"/>
    </location>
</feature>
<gene>
    <name evidence="2" type="primary">ABSGL_03252.1 scaffold 4278</name>
</gene>
<name>A0A163J8B7_ABSGL</name>
<accession>A0A163J8B7</accession>
<dbReference type="OrthoDB" id="2433997at2759"/>
<dbReference type="EMBL" id="LT551908">
    <property type="protein sequence ID" value="SAL97744.1"/>
    <property type="molecule type" value="Genomic_DNA"/>
</dbReference>
<dbReference type="InParanoid" id="A0A163J8B7"/>
<evidence type="ECO:0000313" key="3">
    <source>
        <dbReference type="Proteomes" id="UP000078561"/>
    </source>
</evidence>
<keyword evidence="1" id="KW-0732">Signal</keyword>
<protein>
    <submittedName>
        <fullName evidence="2">Uncharacterized protein</fullName>
    </submittedName>
</protein>
<reference evidence="2" key="1">
    <citation type="submission" date="2016-04" db="EMBL/GenBank/DDBJ databases">
        <authorList>
            <person name="Evans L.H."/>
            <person name="Alamgir A."/>
            <person name="Owens N."/>
            <person name="Weber N.D."/>
            <person name="Virtaneva K."/>
            <person name="Barbian K."/>
            <person name="Babar A."/>
            <person name="Rosenke K."/>
        </authorList>
    </citation>
    <scope>NUCLEOTIDE SEQUENCE [LARGE SCALE GENOMIC DNA]</scope>
    <source>
        <strain evidence="2">CBS 101.48</strain>
    </source>
</reference>
<dbReference type="Proteomes" id="UP000078561">
    <property type="component" value="Unassembled WGS sequence"/>
</dbReference>